<dbReference type="Proteomes" id="UP000187735">
    <property type="component" value="Chromosome"/>
</dbReference>
<sequence length="197" mass="21776" precursor="true">MKTIPLYVLSAAWCVWSVLSTASADPVDADAAAQSSEASQPKVDKTSKPTVDDSHRVSIEAARERAALMHKMYAATLDVMHHRYFHGDRAVVPARAMEDVFKEMERTSHTKANWISINLKAMSIDHEPETAFEKRAARELGSEKAVIDVVEDGYYRQARTIPLTSGCISCHGGFFKKPSEKAKFSGLVISVPVHESK</sequence>
<evidence type="ECO:0000313" key="4">
    <source>
        <dbReference type="EMBL" id="APZ91843.1"/>
    </source>
</evidence>
<reference evidence="4 5" key="1">
    <citation type="journal article" date="2016" name="Front. Microbiol.">
        <title>Fuerstia marisgermanicae gen. nov., sp. nov., an Unusual Member of the Phylum Planctomycetes from the German Wadden Sea.</title>
        <authorList>
            <person name="Kohn T."/>
            <person name="Heuer A."/>
            <person name="Jogler M."/>
            <person name="Vollmers J."/>
            <person name="Boedeker C."/>
            <person name="Bunk B."/>
            <person name="Rast P."/>
            <person name="Borchert D."/>
            <person name="Glockner I."/>
            <person name="Freese H.M."/>
            <person name="Klenk H.P."/>
            <person name="Overmann J."/>
            <person name="Kaster A.K."/>
            <person name="Rohde M."/>
            <person name="Wiegand S."/>
            <person name="Jogler C."/>
        </authorList>
    </citation>
    <scope>NUCLEOTIDE SEQUENCE [LARGE SCALE GENOMIC DNA]</scope>
    <source>
        <strain evidence="4 5">NH11</strain>
    </source>
</reference>
<dbReference type="KEGG" id="fmr:Fuma_01439"/>
<evidence type="ECO:0000313" key="5">
    <source>
        <dbReference type="Proteomes" id="UP000187735"/>
    </source>
</evidence>
<dbReference type="AlphaFoldDB" id="A0A1P8WCQ9"/>
<proteinExistence type="predicted"/>
<name>A0A1P8WCQ9_9PLAN</name>
<protein>
    <recommendedName>
        <fullName evidence="3">Tll0287-like domain-containing protein</fullName>
    </recommendedName>
</protein>
<accession>A0A1P8WCQ9</accession>
<evidence type="ECO:0000256" key="1">
    <source>
        <dbReference type="SAM" id="MobiDB-lite"/>
    </source>
</evidence>
<dbReference type="EMBL" id="CP017641">
    <property type="protein sequence ID" value="APZ91843.1"/>
    <property type="molecule type" value="Genomic_DNA"/>
</dbReference>
<gene>
    <name evidence="4" type="ORF">Fuma_01439</name>
</gene>
<dbReference type="RefSeq" id="WP_077023539.1">
    <property type="nucleotide sequence ID" value="NZ_CP017641.1"/>
</dbReference>
<dbReference type="Pfam" id="PF11845">
    <property type="entry name" value="Tll0287-like"/>
    <property type="match status" value="1"/>
</dbReference>
<dbReference type="OrthoDB" id="268788at2"/>
<feature type="signal peptide" evidence="2">
    <location>
        <begin position="1"/>
        <end position="24"/>
    </location>
</feature>
<feature type="compositionally biased region" description="Basic and acidic residues" evidence="1">
    <location>
        <begin position="42"/>
        <end position="55"/>
    </location>
</feature>
<evidence type="ECO:0000256" key="2">
    <source>
        <dbReference type="SAM" id="SignalP"/>
    </source>
</evidence>
<organism evidence="4 5">
    <name type="scientific">Fuerstiella marisgermanici</name>
    <dbReference type="NCBI Taxonomy" id="1891926"/>
    <lineage>
        <taxon>Bacteria</taxon>
        <taxon>Pseudomonadati</taxon>
        <taxon>Planctomycetota</taxon>
        <taxon>Planctomycetia</taxon>
        <taxon>Planctomycetales</taxon>
        <taxon>Planctomycetaceae</taxon>
        <taxon>Fuerstiella</taxon>
    </lineage>
</organism>
<keyword evidence="2" id="KW-0732">Signal</keyword>
<keyword evidence="5" id="KW-1185">Reference proteome</keyword>
<dbReference type="InterPro" id="IPR021796">
    <property type="entry name" value="Tll0287-like_dom"/>
</dbReference>
<feature type="domain" description="Tll0287-like" evidence="3">
    <location>
        <begin position="58"/>
        <end position="173"/>
    </location>
</feature>
<feature type="chain" id="PRO_5012388177" description="Tll0287-like domain-containing protein" evidence="2">
    <location>
        <begin position="25"/>
        <end position="197"/>
    </location>
</feature>
<feature type="region of interest" description="Disordered" evidence="1">
    <location>
        <begin position="31"/>
        <end position="55"/>
    </location>
</feature>
<evidence type="ECO:0000259" key="3">
    <source>
        <dbReference type="Pfam" id="PF11845"/>
    </source>
</evidence>
<feature type="compositionally biased region" description="Low complexity" evidence="1">
    <location>
        <begin position="31"/>
        <end position="40"/>
    </location>
</feature>